<name>A0A2J9PL77_9LACT</name>
<proteinExistence type="predicted"/>
<sequence length="79" mass="9421">MFFIVFHSQSFQTDLDEIAYTGDDFSFFLKSIITKFRTGVDKKAMKAIIRRDRITFKYDIINGRKKLFGFIYVMKTVFI</sequence>
<dbReference type="AlphaFoldDB" id="A0A2J9PL77"/>
<organism evidence="1 2">
    <name type="scientific">Aerococcus viridans</name>
    <dbReference type="NCBI Taxonomy" id="1377"/>
    <lineage>
        <taxon>Bacteria</taxon>
        <taxon>Bacillati</taxon>
        <taxon>Bacillota</taxon>
        <taxon>Bacilli</taxon>
        <taxon>Lactobacillales</taxon>
        <taxon>Aerococcaceae</taxon>
        <taxon>Aerococcus</taxon>
    </lineage>
</organism>
<evidence type="ECO:0000313" key="2">
    <source>
        <dbReference type="Proteomes" id="UP000192813"/>
    </source>
</evidence>
<dbReference type="EMBL" id="NBTM02000001">
    <property type="protein sequence ID" value="PNL91088.1"/>
    <property type="molecule type" value="Genomic_DNA"/>
</dbReference>
<evidence type="ECO:0000313" key="1">
    <source>
        <dbReference type="EMBL" id="PNL91088.1"/>
    </source>
</evidence>
<comment type="caution">
    <text evidence="1">The sequence shown here is derived from an EMBL/GenBank/DDBJ whole genome shotgun (WGS) entry which is preliminary data.</text>
</comment>
<dbReference type="Proteomes" id="UP000192813">
    <property type="component" value="Unassembled WGS sequence"/>
</dbReference>
<reference evidence="2" key="1">
    <citation type="submission" date="2017-12" db="EMBL/GenBank/DDBJ databases">
        <title>FDA dAtabase for Regulatory Grade micrObial Sequences (FDA-ARGOS): Supporting development and validation of Infectious Disease Dx tests.</title>
        <authorList>
            <person name="Hoffmann M."/>
            <person name="Allard M."/>
            <person name="Evans P."/>
            <person name="Brown E."/>
            <person name="Tallon L."/>
            <person name="Sadzewicz L."/>
            <person name="Sengamalay N."/>
            <person name="Ott S."/>
            <person name="Godinez A."/>
            <person name="Nagaraj S."/>
            <person name="Vavikolanu K."/>
            <person name="Aluvathingal J."/>
            <person name="Nadendla S."/>
            <person name="Sichtig H."/>
        </authorList>
    </citation>
    <scope>NUCLEOTIDE SEQUENCE [LARGE SCALE GENOMIC DNA]</scope>
    <source>
        <strain evidence="2">FDAARGOS_249</strain>
    </source>
</reference>
<gene>
    <name evidence="1" type="ORF">A6J77_002000</name>
</gene>
<accession>A0A2J9PL77</accession>
<protein>
    <submittedName>
        <fullName evidence="1">Uncharacterized protein</fullName>
    </submittedName>
</protein>